<keyword evidence="1" id="KW-0732">Signal</keyword>
<organism evidence="2 3">
    <name type="scientific">Elstera litoralis</name>
    <dbReference type="NCBI Taxonomy" id="552518"/>
    <lineage>
        <taxon>Bacteria</taxon>
        <taxon>Pseudomonadati</taxon>
        <taxon>Pseudomonadota</taxon>
        <taxon>Alphaproteobacteria</taxon>
        <taxon>Rhodospirillales</taxon>
        <taxon>Rhodospirillaceae</taxon>
        <taxon>Elstera</taxon>
    </lineage>
</organism>
<dbReference type="EMBL" id="LAJY01000279">
    <property type="protein sequence ID" value="KJV09447.1"/>
    <property type="molecule type" value="Genomic_DNA"/>
</dbReference>
<name>A0A0F3IS41_9PROT</name>
<evidence type="ECO:0000313" key="2">
    <source>
        <dbReference type="EMBL" id="KJV09447.1"/>
    </source>
</evidence>
<dbReference type="RefSeq" id="WP_045775948.1">
    <property type="nucleotide sequence ID" value="NZ_LAJY01000279.1"/>
</dbReference>
<accession>A0A0F3IS41</accession>
<evidence type="ECO:0000313" key="3">
    <source>
        <dbReference type="Proteomes" id="UP000033774"/>
    </source>
</evidence>
<feature type="chain" id="PRO_5002462383" description="DUF2946 domain-containing protein" evidence="1">
    <location>
        <begin position="30"/>
        <end position="132"/>
    </location>
</feature>
<dbReference type="AlphaFoldDB" id="A0A0F3IS41"/>
<protein>
    <recommendedName>
        <fullName evidence="4">DUF2946 domain-containing protein</fullName>
    </recommendedName>
</protein>
<gene>
    <name evidence="2" type="ORF">VZ95_11385</name>
</gene>
<evidence type="ECO:0008006" key="4">
    <source>
        <dbReference type="Google" id="ProtNLM"/>
    </source>
</evidence>
<dbReference type="Proteomes" id="UP000033774">
    <property type="component" value="Unassembled WGS sequence"/>
</dbReference>
<proteinExistence type="predicted"/>
<evidence type="ECO:0000256" key="1">
    <source>
        <dbReference type="SAM" id="SignalP"/>
    </source>
</evidence>
<reference evidence="2 3" key="1">
    <citation type="submission" date="2015-03" db="EMBL/GenBank/DDBJ databases">
        <title>Draft genome sequence of Elstera litoralis.</title>
        <authorList>
            <person name="Rahalkar M.C."/>
            <person name="Dhakephalkar P.K."/>
            <person name="Pore S.D."/>
            <person name="Arora P."/>
            <person name="Kapse N.G."/>
            <person name="Pandit P.S."/>
        </authorList>
    </citation>
    <scope>NUCLEOTIDE SEQUENCE [LARGE SCALE GENOMIC DNA]</scope>
    <source>
        <strain evidence="2 3">Dia-1</strain>
    </source>
</reference>
<keyword evidence="3" id="KW-1185">Reference proteome</keyword>
<feature type="signal peptide" evidence="1">
    <location>
        <begin position="1"/>
        <end position="29"/>
    </location>
</feature>
<comment type="caution">
    <text evidence="2">The sequence shown here is derived from an EMBL/GenBank/DDBJ whole genome shotgun (WGS) entry which is preliminary data.</text>
</comment>
<sequence length="132" mass="13452">MRLGLFRRFSALLLIAALFGNLVAPLAAAAADSRGLNVARAELAGLFGGANAFCTPGGADDDTGTPPGHADASCILCCLPQPLRFAVAAVPPVVPFPALAIVAAPWPVLSPVVRTPDAAPSPYRPRDPPLFG</sequence>